<dbReference type="GO" id="GO:0032259">
    <property type="term" value="P:methylation"/>
    <property type="evidence" value="ECO:0007669"/>
    <property type="project" value="UniProtKB-KW"/>
</dbReference>
<name>A0A840IRP7_9PSEU</name>
<dbReference type="Proteomes" id="UP000581769">
    <property type="component" value="Unassembled WGS sequence"/>
</dbReference>
<organism evidence="2 3">
    <name type="scientific">Amycolatopsis jiangsuensis</name>
    <dbReference type="NCBI Taxonomy" id="1181879"/>
    <lineage>
        <taxon>Bacteria</taxon>
        <taxon>Bacillati</taxon>
        <taxon>Actinomycetota</taxon>
        <taxon>Actinomycetes</taxon>
        <taxon>Pseudonocardiales</taxon>
        <taxon>Pseudonocardiaceae</taxon>
        <taxon>Amycolatopsis</taxon>
    </lineage>
</organism>
<proteinExistence type="predicted"/>
<dbReference type="Pfam" id="PF13649">
    <property type="entry name" value="Methyltransf_25"/>
    <property type="match status" value="1"/>
</dbReference>
<accession>A0A840IRP7</accession>
<protein>
    <submittedName>
        <fullName evidence="2">SAM-dependent methyltransferase</fullName>
    </submittedName>
</protein>
<dbReference type="Gene3D" id="3.40.50.150">
    <property type="entry name" value="Vaccinia Virus protein VP39"/>
    <property type="match status" value="1"/>
</dbReference>
<dbReference type="SUPFAM" id="SSF53335">
    <property type="entry name" value="S-adenosyl-L-methionine-dependent methyltransferases"/>
    <property type="match status" value="1"/>
</dbReference>
<reference evidence="2 3" key="1">
    <citation type="submission" date="2020-08" db="EMBL/GenBank/DDBJ databases">
        <title>Sequencing the genomes of 1000 actinobacteria strains.</title>
        <authorList>
            <person name="Klenk H.-P."/>
        </authorList>
    </citation>
    <scope>NUCLEOTIDE SEQUENCE [LARGE SCALE GENOMIC DNA]</scope>
    <source>
        <strain evidence="2 3">DSM 45859</strain>
    </source>
</reference>
<evidence type="ECO:0000313" key="3">
    <source>
        <dbReference type="Proteomes" id="UP000581769"/>
    </source>
</evidence>
<evidence type="ECO:0000313" key="2">
    <source>
        <dbReference type="EMBL" id="MBB4684209.1"/>
    </source>
</evidence>
<keyword evidence="2" id="KW-0489">Methyltransferase</keyword>
<feature type="domain" description="Methyltransferase" evidence="1">
    <location>
        <begin position="52"/>
        <end position="148"/>
    </location>
</feature>
<dbReference type="InterPro" id="IPR029063">
    <property type="entry name" value="SAM-dependent_MTases_sf"/>
</dbReference>
<dbReference type="InterPro" id="IPR041698">
    <property type="entry name" value="Methyltransf_25"/>
</dbReference>
<dbReference type="AlphaFoldDB" id="A0A840IRP7"/>
<comment type="caution">
    <text evidence="2">The sequence shown here is derived from an EMBL/GenBank/DDBJ whole genome shotgun (WGS) entry which is preliminary data.</text>
</comment>
<dbReference type="CDD" id="cd02440">
    <property type="entry name" value="AdoMet_MTases"/>
    <property type="match status" value="1"/>
</dbReference>
<sequence length="264" mass="28622">MGAETLSRETAAAWMRRWDAQQERYVADREERFAVLCDVVELAVREVAEPVVLDLGCGPGSLAARLRERLPHAAVYGIDSDPLLLGLARAHYGDAVTWVDADLGGAAWTDSLPETVHAAVSTTALHWLATEELAALYRTLGARTAPGGVLANGDHLGFADRRMNELALAIRDRRATRAGVQDNEEWLPWWDAVLAEPEFAGLALARATRKSTVDTSAHDSHQQNTHHGNGLTVEDHLGLLQAAGFTSAAPMWQSGDDHVLVAVR</sequence>
<keyword evidence="2" id="KW-0808">Transferase</keyword>
<keyword evidence="3" id="KW-1185">Reference proteome</keyword>
<dbReference type="GO" id="GO:0008168">
    <property type="term" value="F:methyltransferase activity"/>
    <property type="evidence" value="ECO:0007669"/>
    <property type="project" value="UniProtKB-KW"/>
</dbReference>
<dbReference type="EMBL" id="JACHMG010000001">
    <property type="protein sequence ID" value="MBB4684209.1"/>
    <property type="molecule type" value="Genomic_DNA"/>
</dbReference>
<gene>
    <name evidence="2" type="ORF">BJY18_001694</name>
</gene>
<evidence type="ECO:0000259" key="1">
    <source>
        <dbReference type="Pfam" id="PF13649"/>
    </source>
</evidence>
<dbReference type="RefSeq" id="WP_184779136.1">
    <property type="nucleotide sequence ID" value="NZ_JACHMG010000001.1"/>
</dbReference>